<accession>A0A1Z8ATN6</accession>
<organism evidence="7 8">
    <name type="scientific">Nonlabens dokdonensis</name>
    <dbReference type="NCBI Taxonomy" id="328515"/>
    <lineage>
        <taxon>Bacteria</taxon>
        <taxon>Pseudomonadati</taxon>
        <taxon>Bacteroidota</taxon>
        <taxon>Flavobacteriia</taxon>
        <taxon>Flavobacteriales</taxon>
        <taxon>Flavobacteriaceae</taxon>
        <taxon>Nonlabens</taxon>
    </lineage>
</organism>
<dbReference type="Pfam" id="PF04357">
    <property type="entry name" value="TamB"/>
    <property type="match status" value="1"/>
</dbReference>
<name>A0A1Z8ATN6_9FLAO</name>
<keyword evidence="3" id="KW-1133">Transmembrane helix</keyword>
<evidence type="ECO:0000256" key="1">
    <source>
        <dbReference type="ARBA" id="ARBA00004167"/>
    </source>
</evidence>
<feature type="non-terminal residue" evidence="7">
    <location>
        <position position="1"/>
    </location>
</feature>
<protein>
    <recommendedName>
        <fullName evidence="6">Translocation and assembly module TamB C-terminal domain-containing protein</fullName>
    </recommendedName>
</protein>
<dbReference type="GO" id="GO:0005886">
    <property type="term" value="C:plasma membrane"/>
    <property type="evidence" value="ECO:0007669"/>
    <property type="project" value="InterPro"/>
</dbReference>
<evidence type="ECO:0000256" key="4">
    <source>
        <dbReference type="ARBA" id="ARBA00023136"/>
    </source>
</evidence>
<keyword evidence="4" id="KW-0472">Membrane</keyword>
<dbReference type="EMBL" id="MAAX01000134">
    <property type="protein sequence ID" value="OUS13707.1"/>
    <property type="molecule type" value="Genomic_DNA"/>
</dbReference>
<evidence type="ECO:0000256" key="3">
    <source>
        <dbReference type="ARBA" id="ARBA00022989"/>
    </source>
</evidence>
<dbReference type="GO" id="GO:0009306">
    <property type="term" value="P:protein secretion"/>
    <property type="evidence" value="ECO:0007669"/>
    <property type="project" value="InterPro"/>
</dbReference>
<feature type="domain" description="Translocation and assembly module TamB C-terminal" evidence="6">
    <location>
        <begin position="10"/>
        <end position="370"/>
    </location>
</feature>
<keyword evidence="2" id="KW-0812">Transmembrane</keyword>
<comment type="caution">
    <text evidence="7">The sequence shown here is derived from an EMBL/GenBank/DDBJ whole genome shotgun (WGS) entry which is preliminary data.</text>
</comment>
<evidence type="ECO:0000313" key="8">
    <source>
        <dbReference type="Proteomes" id="UP000196102"/>
    </source>
</evidence>
<feature type="compositionally biased region" description="Basic and acidic residues" evidence="5">
    <location>
        <begin position="383"/>
        <end position="417"/>
    </location>
</feature>
<comment type="subcellular location">
    <subcellularLocation>
        <location evidence="1">Membrane</location>
        <topology evidence="1">Single-pass membrane protein</topology>
    </subcellularLocation>
</comment>
<evidence type="ECO:0000256" key="5">
    <source>
        <dbReference type="SAM" id="MobiDB-lite"/>
    </source>
</evidence>
<dbReference type="Proteomes" id="UP000196102">
    <property type="component" value="Unassembled WGS sequence"/>
</dbReference>
<sequence>ATELDVVEREGIVQFVNKENPDAILTQTEEESVTLTGFDISANIKVKKDANITIIIDPATEDQLQIAGKGDLKYRMTPNGRMTLSGRYEVDNGFYQFNLYDIVSRKFELTKGSSVTWSGDPFAPILDVSALYKVETSASALMATQTSGADVDTKNQFNNELPFLVYLNIDGELMQPELDFNIELPEDEKGAVGGQVNGRLQQLNSQDQELNKQVFSLLVLNRFFPTSGADGSSGGTATIARDNLNQALSDQLNQYGGKLLGNSGIDLQFGLDSYTDYQGSGSQDRTQLDITASKKLLDDRLIVSVGSEVDIQGSAQDGEEAPAIGNVSLEYLLTETGQWRLKGFRRNQFDNVVDGQLIVSGLSIIFNKEFNEFRNLFNSTESPDQKKARREEEEQKKSEKDKNKDRKTDNEKSDQNNKVKKKQNN</sequence>
<evidence type="ECO:0000259" key="6">
    <source>
        <dbReference type="Pfam" id="PF04357"/>
    </source>
</evidence>
<proteinExistence type="predicted"/>
<gene>
    <name evidence="7" type="ORF">A9Q93_08990</name>
</gene>
<dbReference type="AlphaFoldDB" id="A0A1Z8ATN6"/>
<reference evidence="8" key="1">
    <citation type="journal article" date="2017" name="Proc. Natl. Acad. Sci. U.S.A.">
        <title>Simulation of Deepwater Horizon oil plume reveals substrate specialization within a complex community of hydrocarbon-degraders.</title>
        <authorList>
            <person name="Hu P."/>
            <person name="Dubinsky E.A."/>
            <person name="Probst A.J."/>
            <person name="Wang J."/>
            <person name="Sieber C.M.K."/>
            <person name="Tom L.M."/>
            <person name="Gardinali P."/>
            <person name="Banfield J.F."/>
            <person name="Atlas R.M."/>
            <person name="Andersen G.L."/>
        </authorList>
    </citation>
    <scope>NUCLEOTIDE SEQUENCE [LARGE SCALE GENOMIC DNA]</scope>
</reference>
<evidence type="ECO:0000256" key="2">
    <source>
        <dbReference type="ARBA" id="ARBA00022692"/>
    </source>
</evidence>
<dbReference type="InterPro" id="IPR007452">
    <property type="entry name" value="TamB_C"/>
</dbReference>
<dbReference type="RefSeq" id="WP_303687090.1">
    <property type="nucleotide sequence ID" value="NZ_MAAX01000134.1"/>
</dbReference>
<feature type="region of interest" description="Disordered" evidence="5">
    <location>
        <begin position="379"/>
        <end position="425"/>
    </location>
</feature>
<evidence type="ECO:0000313" key="7">
    <source>
        <dbReference type="EMBL" id="OUS13707.1"/>
    </source>
</evidence>